<proteinExistence type="predicted"/>
<dbReference type="EMBL" id="CZVW01000013">
    <property type="protein sequence ID" value="CUT02547.1"/>
    <property type="molecule type" value="Genomic_DNA"/>
</dbReference>
<gene>
    <name evidence="1" type="ORF">JGI23_01272</name>
</gene>
<dbReference type="Proteomes" id="UP000199197">
    <property type="component" value="Unassembled WGS sequence"/>
</dbReference>
<evidence type="ECO:0000313" key="2">
    <source>
        <dbReference type="Proteomes" id="UP000199197"/>
    </source>
</evidence>
<dbReference type="OrthoDB" id="9761886at2"/>
<dbReference type="Pfam" id="PF09960">
    <property type="entry name" value="DUF2194"/>
    <property type="match status" value="1"/>
</dbReference>
<dbReference type="InterPro" id="IPR018695">
    <property type="entry name" value="DUF2194"/>
</dbReference>
<dbReference type="PROSITE" id="PS51257">
    <property type="entry name" value="PROKAR_LIPOPROTEIN"/>
    <property type="match status" value="1"/>
</dbReference>
<reference evidence="2" key="1">
    <citation type="submission" date="2015-11" db="EMBL/GenBank/DDBJ databases">
        <authorList>
            <person name="Varghese N."/>
        </authorList>
    </citation>
    <scope>NUCLEOTIDE SEQUENCE [LARGE SCALE GENOMIC DNA]</scope>
    <source>
        <strain evidence="2">JGI-23</strain>
    </source>
</reference>
<dbReference type="SUPFAM" id="SSF52317">
    <property type="entry name" value="Class I glutamine amidotransferase-like"/>
    <property type="match status" value="1"/>
</dbReference>
<name>A0A0N7MXW1_9BACT</name>
<dbReference type="AlphaFoldDB" id="A0A0N7MXW1"/>
<protein>
    <recommendedName>
        <fullName evidence="3">DUF2194 domain-containing protein</fullName>
    </recommendedName>
</protein>
<dbReference type="SUPFAM" id="SSF88713">
    <property type="entry name" value="Glycoside hydrolase/deacetylase"/>
    <property type="match status" value="1"/>
</dbReference>
<evidence type="ECO:0008006" key="3">
    <source>
        <dbReference type="Google" id="ProtNLM"/>
    </source>
</evidence>
<dbReference type="Gene3D" id="3.40.50.880">
    <property type="match status" value="1"/>
</dbReference>
<evidence type="ECO:0000313" key="1">
    <source>
        <dbReference type="EMBL" id="CUT02547.1"/>
    </source>
</evidence>
<sequence>MRRKHFEIITIAIFLLFSSCEVKREKLNFTVDKVEKILFIYDSSDPYAGEIVENTKWAFKYAKLNYDEFDLADYPEVEIENFENYYVIVFATEFIKKISKEDCERIKKFVASGGGLAVIYRGYNENLSDVFGVKLKDRQNLFLKLGKSGFVFNVNFLPMLAGTFIPDSILKDLSMFDFIHFGDKKIIASSSAGVPVAWILRYGLGKVIFWNTSLLSNKLFRGFITQSIASVSDKFVQPVPNFAVIFIDDFPTAVPNVKKKIIWDEFGLTMAEYHFFVFYPDMMKLADEFGLKYTAGLVFNYGADIKPPFHLTEWRTGKAKVFDKEIEVSKTIARQFKLKNELAFHGYNHFSLLIDEWKNIENMKEALKYAQKKWKEEGLGELPITYIPPTNLIDSIGVQALAQSFPSIKVIAGLYSGFFDVGQYREFGREPWNGKFYCIPRVSAGFFIDDYVKTLILSEIAMLGVWTHFVHPDDIIYTPDEVENPELVRNWFYLPWRGKNSEGLYFKFRDWLQKLKENYPFLRFMTCKEACNEMMRFENLKVEYEFMDKAIKIKTNQKNVFLNVQIDFKYKNLEVINAVVLNTVQTASTNLVVLRTTDKYVLLKME</sequence>
<dbReference type="InterPro" id="IPR029062">
    <property type="entry name" value="Class_I_gatase-like"/>
</dbReference>
<dbReference type="RefSeq" id="WP_092350064.1">
    <property type="nucleotide sequence ID" value="NZ_CZVW01000013.1"/>
</dbReference>
<keyword evidence="2" id="KW-1185">Reference proteome</keyword>
<dbReference type="GO" id="GO:0005975">
    <property type="term" value="P:carbohydrate metabolic process"/>
    <property type="evidence" value="ECO:0007669"/>
    <property type="project" value="InterPro"/>
</dbReference>
<organism evidence="1 2">
    <name type="scientific">Candidatus Chryseopegocella kryptomonas</name>
    <dbReference type="NCBI Taxonomy" id="1633643"/>
    <lineage>
        <taxon>Bacteria</taxon>
        <taxon>Pseudomonadati</taxon>
        <taxon>Candidatus Kryptoniota</taxon>
        <taxon>Candidatus Chryseopegocella</taxon>
    </lineage>
</organism>
<dbReference type="InterPro" id="IPR011330">
    <property type="entry name" value="Glyco_hydro/deAcase_b/a-brl"/>
</dbReference>
<accession>A0A0N7MXW1</accession>